<dbReference type="AlphaFoldDB" id="A0A3L7JE06"/>
<accession>A0A3L7JE06</accession>
<comment type="caution">
    <text evidence="1">The sequence shown here is derived from an EMBL/GenBank/DDBJ whole genome shotgun (WGS) entry which is preliminary data.</text>
</comment>
<organism evidence="1 2">
    <name type="scientific">Notoacmeibacter ruber</name>
    <dbReference type="NCBI Taxonomy" id="2670375"/>
    <lineage>
        <taxon>Bacteria</taxon>
        <taxon>Pseudomonadati</taxon>
        <taxon>Pseudomonadota</taxon>
        <taxon>Alphaproteobacteria</taxon>
        <taxon>Hyphomicrobiales</taxon>
        <taxon>Notoacmeibacteraceae</taxon>
        <taxon>Notoacmeibacter</taxon>
    </lineage>
</organism>
<dbReference type="SUPFAM" id="SSF160719">
    <property type="entry name" value="gpW/gp25-like"/>
    <property type="match status" value="1"/>
</dbReference>
<dbReference type="RefSeq" id="WP_121645884.1">
    <property type="nucleotide sequence ID" value="NZ_RCWN01000001.1"/>
</dbReference>
<keyword evidence="2" id="KW-1185">Reference proteome</keyword>
<dbReference type="Gene3D" id="3.10.450.40">
    <property type="match status" value="1"/>
</dbReference>
<proteinExistence type="predicted"/>
<evidence type="ECO:0000313" key="2">
    <source>
        <dbReference type="Proteomes" id="UP000281094"/>
    </source>
</evidence>
<reference evidence="1 2" key="1">
    <citation type="submission" date="2018-10" db="EMBL/GenBank/DDBJ databases">
        <title>Notoacmeibacter sp. M2BS9Y-3-1, whole genome shotgun sequence.</title>
        <authorList>
            <person name="Tuo L."/>
        </authorList>
    </citation>
    <scope>NUCLEOTIDE SEQUENCE [LARGE SCALE GENOMIC DNA]</scope>
    <source>
        <strain evidence="1 2">M2BS9Y-3-1</strain>
    </source>
</reference>
<evidence type="ECO:0000313" key="1">
    <source>
        <dbReference type="EMBL" id="RLQ88916.1"/>
    </source>
</evidence>
<gene>
    <name evidence="1" type="ORF">D8780_12445</name>
</gene>
<dbReference type="EMBL" id="RCWN01000001">
    <property type="protein sequence ID" value="RLQ88916.1"/>
    <property type="molecule type" value="Genomic_DNA"/>
</dbReference>
<name>A0A3L7JE06_9HYPH</name>
<protein>
    <submittedName>
        <fullName evidence="1">Integrase</fullName>
    </submittedName>
</protein>
<sequence>MGTIIRYRSGMDRRTGRLLQGKAHLAQSLAFIWMTRRDSVIMALNLGSNLRSVLAEDIEPGIALLLYDELITSAHEVEPEYRIDNLQFVSLSRDGGLGIRHDGTYYPEGRFGNYAIAEPFGQTAPFIARETITRATAISGAAP</sequence>
<dbReference type="Proteomes" id="UP000281094">
    <property type="component" value="Unassembled WGS sequence"/>
</dbReference>